<dbReference type="GO" id="GO:0010329">
    <property type="term" value="F:auxin efflux transmembrane transporter activity"/>
    <property type="evidence" value="ECO:0007669"/>
    <property type="project" value="TreeGrafter"/>
</dbReference>
<feature type="transmembrane region" description="Helical" evidence="9">
    <location>
        <begin position="42"/>
        <end position="60"/>
    </location>
</feature>
<keyword evidence="6 9" id="KW-0472">Membrane</keyword>
<evidence type="ECO:0000256" key="6">
    <source>
        <dbReference type="ARBA" id="ARBA00023136"/>
    </source>
</evidence>
<keyword evidence="4 9" id="KW-0812">Transmembrane</keyword>
<evidence type="ECO:0000256" key="4">
    <source>
        <dbReference type="ARBA" id="ARBA00022692"/>
    </source>
</evidence>
<dbReference type="PANTHER" id="PTHR31752">
    <property type="entry name" value="AUXIN EFFLUX CARRIER COMPONENT 1B-RELATED"/>
    <property type="match status" value="1"/>
</dbReference>
<evidence type="ECO:0000256" key="8">
    <source>
        <dbReference type="SAM" id="MobiDB-lite"/>
    </source>
</evidence>
<protein>
    <recommendedName>
        <fullName evidence="12">Auxin efflux carrier component</fullName>
    </recommendedName>
</protein>
<name>A0A176W1Y2_MARPO</name>
<organism evidence="10 11">
    <name type="scientific">Marchantia polymorpha subsp. ruderalis</name>
    <dbReference type="NCBI Taxonomy" id="1480154"/>
    <lineage>
        <taxon>Eukaryota</taxon>
        <taxon>Viridiplantae</taxon>
        <taxon>Streptophyta</taxon>
        <taxon>Embryophyta</taxon>
        <taxon>Marchantiophyta</taxon>
        <taxon>Marchantiopsida</taxon>
        <taxon>Marchantiidae</taxon>
        <taxon>Marchantiales</taxon>
        <taxon>Marchantiaceae</taxon>
        <taxon>Marchantia</taxon>
    </lineage>
</organism>
<evidence type="ECO:0000256" key="7">
    <source>
        <dbReference type="ARBA" id="ARBA00023294"/>
    </source>
</evidence>
<proteinExistence type="inferred from homology"/>
<evidence type="ECO:0000256" key="5">
    <source>
        <dbReference type="ARBA" id="ARBA00022989"/>
    </source>
</evidence>
<evidence type="ECO:0000256" key="3">
    <source>
        <dbReference type="ARBA" id="ARBA00022448"/>
    </source>
</evidence>
<dbReference type="PANTHER" id="PTHR31752:SF18">
    <property type="entry name" value="AUXIN EFFLUX CARRIER COMPONENT 1"/>
    <property type="match status" value="1"/>
</dbReference>
<dbReference type="AlphaFoldDB" id="A0A176W1Y2"/>
<dbReference type="GO" id="GO:0005783">
    <property type="term" value="C:endoplasmic reticulum"/>
    <property type="evidence" value="ECO:0007669"/>
    <property type="project" value="TreeGrafter"/>
</dbReference>
<evidence type="ECO:0000313" key="11">
    <source>
        <dbReference type="Proteomes" id="UP000077202"/>
    </source>
</evidence>
<feature type="transmembrane region" description="Helical" evidence="9">
    <location>
        <begin position="103"/>
        <end position="122"/>
    </location>
</feature>
<dbReference type="Pfam" id="PF03547">
    <property type="entry name" value="Mem_trans"/>
    <property type="match status" value="1"/>
</dbReference>
<sequence length="492" mass="55039">MAAMTGEDFWLLLQYILPFFIILLPAYGMARTKILTQDHALGLNRWTSLVGVPIYVGHMVATNDPYQTNLRLVGADALQKIVVLLIALVWWRFSKRATIDGVITFFMLSTLSNMVLVGPALFRPLHGTASDVSIATIILLQCVLWYNLCIAMFEIRNVMNEMGGKDNETLKNESANTEEPHPSALPGLPLWSSTESSVLPTNKDARSLKRSISAPTRVSFSTSRIVPLFNFDQVEEDSSSKDGTINKPKDIQITFDIPGGVVTKTIENTQIIQIETPETAAQRQPTRAELSRFTYVKIVAFKVVNRVKYAPLLYTSSIGFIYSLFAFKYNWTMPYTIITPIEMIAKGAIAISVVTMALTWSQSGKLVSCGYKRMFYGWFIRFIVGPVIMVITSLAFGLKGISFEFSVLQAALPVGLVSFVLAKEYKLDVEGDHSTGDFLAYRRRLLLHPASRRVRRLSKGSASGGQQELCPEYPISVPREWNPELPRKRNTL</sequence>
<reference evidence="10" key="1">
    <citation type="submission" date="2016-03" db="EMBL/GenBank/DDBJ databases">
        <title>Mechanisms controlling the formation of the plant cell surface in tip-growing cells are functionally conserved among land plants.</title>
        <authorList>
            <person name="Honkanen S."/>
            <person name="Jones V.A."/>
            <person name="Morieri G."/>
            <person name="Champion C."/>
            <person name="Hetherington A.J."/>
            <person name="Kelly S."/>
            <person name="Saint-Marcoux D."/>
            <person name="Proust H."/>
            <person name="Prescott H."/>
            <person name="Dolan L."/>
        </authorList>
    </citation>
    <scope>NUCLEOTIDE SEQUENCE [LARGE SCALE GENOMIC DNA]</scope>
    <source>
        <tissue evidence="10">Whole gametophyte</tissue>
    </source>
</reference>
<evidence type="ECO:0000256" key="9">
    <source>
        <dbReference type="SAM" id="Phobius"/>
    </source>
</evidence>
<keyword evidence="5 9" id="KW-1133">Transmembrane helix</keyword>
<comment type="subcellular location">
    <subcellularLocation>
        <location evidence="1">Membrane</location>
        <topology evidence="1">Multi-pass membrane protein</topology>
    </subcellularLocation>
</comment>
<keyword evidence="3" id="KW-0813">Transport</keyword>
<feature type="transmembrane region" description="Helical" evidence="9">
    <location>
        <begin position="72"/>
        <end position="91"/>
    </location>
</feature>
<gene>
    <name evidence="10" type="ORF">AXG93_4542s1340</name>
</gene>
<dbReference type="Proteomes" id="UP000077202">
    <property type="component" value="Unassembled WGS sequence"/>
</dbReference>
<keyword evidence="7" id="KW-0927">Auxin signaling pathway</keyword>
<dbReference type="GO" id="GO:0009734">
    <property type="term" value="P:auxin-activated signaling pathway"/>
    <property type="evidence" value="ECO:0007669"/>
    <property type="project" value="UniProtKB-KW"/>
</dbReference>
<evidence type="ECO:0000256" key="1">
    <source>
        <dbReference type="ARBA" id="ARBA00004141"/>
    </source>
</evidence>
<dbReference type="EMBL" id="LVLJ01002146">
    <property type="protein sequence ID" value="OAE26613.1"/>
    <property type="molecule type" value="Genomic_DNA"/>
</dbReference>
<keyword evidence="11" id="KW-1185">Reference proteome</keyword>
<dbReference type="GO" id="GO:0005886">
    <property type="term" value="C:plasma membrane"/>
    <property type="evidence" value="ECO:0007669"/>
    <property type="project" value="TreeGrafter"/>
</dbReference>
<feature type="transmembrane region" description="Helical" evidence="9">
    <location>
        <begin position="403"/>
        <end position="422"/>
    </location>
</feature>
<comment type="similarity">
    <text evidence="2">Belongs to the auxin efflux carrier (TC 2.A.69.1) family.</text>
</comment>
<feature type="transmembrane region" description="Helical" evidence="9">
    <location>
        <begin position="312"/>
        <end position="331"/>
    </location>
</feature>
<comment type="caution">
    <text evidence="10">The sequence shown here is derived from an EMBL/GenBank/DDBJ whole genome shotgun (WGS) entry which is preliminary data.</text>
</comment>
<dbReference type="GO" id="GO:0009926">
    <property type="term" value="P:auxin polar transport"/>
    <property type="evidence" value="ECO:0007669"/>
    <property type="project" value="TreeGrafter"/>
</dbReference>
<evidence type="ECO:0008006" key="12">
    <source>
        <dbReference type="Google" id="ProtNLM"/>
    </source>
</evidence>
<feature type="transmembrane region" description="Helical" evidence="9">
    <location>
        <begin position="378"/>
        <end position="397"/>
    </location>
</feature>
<dbReference type="InterPro" id="IPR051107">
    <property type="entry name" value="Auxin_Efflux_Carrier"/>
</dbReference>
<feature type="region of interest" description="Disordered" evidence="8">
    <location>
        <begin position="166"/>
        <end position="188"/>
    </location>
</feature>
<feature type="transmembrane region" description="Helical" evidence="9">
    <location>
        <begin position="134"/>
        <end position="155"/>
    </location>
</feature>
<feature type="transmembrane region" description="Helical" evidence="9">
    <location>
        <begin position="337"/>
        <end position="358"/>
    </location>
</feature>
<feature type="transmembrane region" description="Helical" evidence="9">
    <location>
        <begin position="12"/>
        <end position="30"/>
    </location>
</feature>
<dbReference type="InterPro" id="IPR004776">
    <property type="entry name" value="Mem_transp_PIN-like"/>
</dbReference>
<evidence type="ECO:0000256" key="2">
    <source>
        <dbReference type="ARBA" id="ARBA00009177"/>
    </source>
</evidence>
<evidence type="ECO:0000313" key="10">
    <source>
        <dbReference type="EMBL" id="OAE26613.1"/>
    </source>
</evidence>
<accession>A0A176W1Y2</accession>